<dbReference type="PANTHER" id="PTHR43065:SF46">
    <property type="entry name" value="C4-DICARBOXYLATE TRANSPORT SENSOR PROTEIN DCTB"/>
    <property type="match status" value="1"/>
</dbReference>
<dbReference type="SMART" id="SM00387">
    <property type="entry name" value="HATPase_c"/>
    <property type="match status" value="1"/>
</dbReference>
<evidence type="ECO:0000256" key="3">
    <source>
        <dbReference type="ARBA" id="ARBA00022553"/>
    </source>
</evidence>
<dbReference type="SMART" id="SM00086">
    <property type="entry name" value="PAC"/>
    <property type="match status" value="1"/>
</dbReference>
<evidence type="ECO:0000256" key="2">
    <source>
        <dbReference type="ARBA" id="ARBA00012438"/>
    </source>
</evidence>
<dbReference type="InterPro" id="IPR001610">
    <property type="entry name" value="PAC"/>
</dbReference>
<dbReference type="InterPro" id="IPR003594">
    <property type="entry name" value="HATPase_dom"/>
</dbReference>
<evidence type="ECO:0000259" key="11">
    <source>
        <dbReference type="PROSITE" id="PS50109"/>
    </source>
</evidence>
<keyword evidence="16" id="KW-1185">Reference proteome</keyword>
<dbReference type="Gene3D" id="3.40.50.2300">
    <property type="match status" value="1"/>
</dbReference>
<name>A0A0F6SEU6_9BACT</name>
<feature type="domain" description="Histidine kinase" evidence="11">
    <location>
        <begin position="285"/>
        <end position="510"/>
    </location>
</feature>
<dbReference type="GO" id="GO:0005524">
    <property type="term" value="F:ATP binding"/>
    <property type="evidence" value="ECO:0007669"/>
    <property type="project" value="UniProtKB-KW"/>
</dbReference>
<keyword evidence="10" id="KW-0472">Membrane</keyword>
<keyword evidence="3 9" id="KW-0597">Phosphoprotein</keyword>
<feature type="transmembrane region" description="Helical" evidence="10">
    <location>
        <begin position="6"/>
        <end position="29"/>
    </location>
</feature>
<evidence type="ECO:0000256" key="6">
    <source>
        <dbReference type="ARBA" id="ARBA00022777"/>
    </source>
</evidence>
<dbReference type="PROSITE" id="PS50110">
    <property type="entry name" value="RESPONSE_REGULATORY"/>
    <property type="match status" value="1"/>
</dbReference>
<dbReference type="SUPFAM" id="SSF55785">
    <property type="entry name" value="PYP-like sensor domain (PAS domain)"/>
    <property type="match status" value="1"/>
</dbReference>
<evidence type="ECO:0000256" key="4">
    <source>
        <dbReference type="ARBA" id="ARBA00022679"/>
    </source>
</evidence>
<evidence type="ECO:0000313" key="16">
    <source>
        <dbReference type="Proteomes" id="UP000034883"/>
    </source>
</evidence>
<organism evidence="15 16">
    <name type="scientific">Sandaracinus amylolyticus</name>
    <dbReference type="NCBI Taxonomy" id="927083"/>
    <lineage>
        <taxon>Bacteria</taxon>
        <taxon>Pseudomonadati</taxon>
        <taxon>Myxococcota</taxon>
        <taxon>Polyangia</taxon>
        <taxon>Polyangiales</taxon>
        <taxon>Sandaracinaceae</taxon>
        <taxon>Sandaracinus</taxon>
    </lineage>
</organism>
<dbReference type="InterPro" id="IPR003661">
    <property type="entry name" value="HisK_dim/P_dom"/>
</dbReference>
<dbReference type="InterPro" id="IPR036097">
    <property type="entry name" value="HisK_dim/P_sf"/>
</dbReference>
<accession>A0A0F6SEU6</accession>
<dbReference type="AlphaFoldDB" id="A0A0F6SEU6"/>
<dbReference type="SMART" id="SM00448">
    <property type="entry name" value="REC"/>
    <property type="match status" value="1"/>
</dbReference>
<dbReference type="Pfam" id="PF02518">
    <property type="entry name" value="HATPase_c"/>
    <property type="match status" value="1"/>
</dbReference>
<dbReference type="InterPro" id="IPR004358">
    <property type="entry name" value="Sig_transdc_His_kin-like_C"/>
</dbReference>
<evidence type="ECO:0000256" key="10">
    <source>
        <dbReference type="SAM" id="Phobius"/>
    </source>
</evidence>
<feature type="transmembrane region" description="Helical" evidence="10">
    <location>
        <begin position="88"/>
        <end position="111"/>
    </location>
</feature>
<keyword evidence="5" id="KW-0547">Nucleotide-binding</keyword>
<feature type="modified residue" description="4-aspartylphosphate" evidence="9">
    <location>
        <position position="579"/>
    </location>
</feature>
<dbReference type="Gene3D" id="3.30.565.10">
    <property type="entry name" value="Histidine kinase-like ATPase, C-terminal domain"/>
    <property type="match status" value="1"/>
</dbReference>
<dbReference type="PROSITE" id="PS50109">
    <property type="entry name" value="HIS_KIN"/>
    <property type="match status" value="1"/>
</dbReference>
<dbReference type="Gene3D" id="3.30.450.20">
    <property type="entry name" value="PAS domain"/>
    <property type="match status" value="1"/>
</dbReference>
<dbReference type="InterPro" id="IPR000014">
    <property type="entry name" value="PAS"/>
</dbReference>
<dbReference type="NCBIfam" id="TIGR00229">
    <property type="entry name" value="sensory_box"/>
    <property type="match status" value="1"/>
</dbReference>
<dbReference type="Pfam" id="PF08447">
    <property type="entry name" value="PAS_3"/>
    <property type="match status" value="1"/>
</dbReference>
<dbReference type="SMART" id="SM00091">
    <property type="entry name" value="PAS"/>
    <property type="match status" value="1"/>
</dbReference>
<proteinExistence type="predicted"/>
<dbReference type="RefSeq" id="WP_053233039.1">
    <property type="nucleotide sequence ID" value="NZ_CP011125.1"/>
</dbReference>
<keyword evidence="10" id="KW-1133">Transmembrane helix</keyword>
<evidence type="ECO:0000256" key="9">
    <source>
        <dbReference type="PROSITE-ProRule" id="PRU00169"/>
    </source>
</evidence>
<dbReference type="InterPro" id="IPR035965">
    <property type="entry name" value="PAS-like_dom_sf"/>
</dbReference>
<dbReference type="InterPro" id="IPR011006">
    <property type="entry name" value="CheY-like_superfamily"/>
</dbReference>
<dbReference type="OrthoDB" id="5409807at2"/>
<dbReference type="InterPro" id="IPR013655">
    <property type="entry name" value="PAS_fold_3"/>
</dbReference>
<evidence type="ECO:0000313" key="15">
    <source>
        <dbReference type="EMBL" id="AKF05809.1"/>
    </source>
</evidence>
<feature type="domain" description="Response regulatory" evidence="12">
    <location>
        <begin position="529"/>
        <end position="641"/>
    </location>
</feature>
<evidence type="ECO:0000256" key="8">
    <source>
        <dbReference type="ARBA" id="ARBA00023012"/>
    </source>
</evidence>
<evidence type="ECO:0000259" key="12">
    <source>
        <dbReference type="PROSITE" id="PS50110"/>
    </source>
</evidence>
<dbReference type="InterPro" id="IPR036890">
    <property type="entry name" value="HATPase_C_sf"/>
</dbReference>
<evidence type="ECO:0000259" key="14">
    <source>
        <dbReference type="PROSITE" id="PS50113"/>
    </source>
</evidence>
<feature type="domain" description="PAS" evidence="13">
    <location>
        <begin position="142"/>
        <end position="216"/>
    </location>
</feature>
<dbReference type="EC" id="2.7.13.3" evidence="2"/>
<reference evidence="15 16" key="1">
    <citation type="submission" date="2015-03" db="EMBL/GenBank/DDBJ databases">
        <title>Genome assembly of Sandaracinus amylolyticus DSM 53668.</title>
        <authorList>
            <person name="Sharma G."/>
            <person name="Subramanian S."/>
        </authorList>
    </citation>
    <scope>NUCLEOTIDE SEQUENCE [LARGE SCALE GENOMIC DNA]</scope>
    <source>
        <strain evidence="15 16">DSM 53668</strain>
    </source>
</reference>
<dbReference type="PROSITE" id="PS50113">
    <property type="entry name" value="PAC"/>
    <property type="match status" value="1"/>
</dbReference>
<keyword evidence="4" id="KW-0808">Transferase</keyword>
<keyword evidence="7" id="KW-0067">ATP-binding</keyword>
<dbReference type="PANTHER" id="PTHR43065">
    <property type="entry name" value="SENSOR HISTIDINE KINASE"/>
    <property type="match status" value="1"/>
</dbReference>
<dbReference type="SUPFAM" id="SSF52172">
    <property type="entry name" value="CheY-like"/>
    <property type="match status" value="1"/>
</dbReference>
<evidence type="ECO:0000256" key="7">
    <source>
        <dbReference type="ARBA" id="ARBA00022840"/>
    </source>
</evidence>
<dbReference type="GO" id="GO:0000155">
    <property type="term" value="F:phosphorelay sensor kinase activity"/>
    <property type="evidence" value="ECO:0007669"/>
    <property type="project" value="InterPro"/>
</dbReference>
<evidence type="ECO:0000256" key="1">
    <source>
        <dbReference type="ARBA" id="ARBA00000085"/>
    </source>
</evidence>
<dbReference type="Pfam" id="PF00072">
    <property type="entry name" value="Response_reg"/>
    <property type="match status" value="1"/>
</dbReference>
<sequence>MRSTFVAYLTVGNYLLLTLLWSTIVVLYLRSRRLARKVDPLVATLAAVLALDATKSAIESAYFGVVWASEYEIALPSLGAFLARPEMLIAPKILNLVTAVAVLAVIVRRWIPRELRERRERVESDARLRRELESSLADVRAAEERWELAIRANQDGIWDWDLTTQRVWISPRLEEQLGYVPGELAPHITPELWQQLVHEEDARAVATASTAYLRGTTRDFDVEVRLRCKAGHYRTFRARAAAQRGPDGHALRVVGSLADITEQRLAEASLARRRSIERLGLVASGVAHDVNNLLAVVRANVELARATTASDSRAAAALADIDDAVTRGATLTSRLLASTGRGRFAVTDVDVGALAQDMTRLLSRSAPEAVHIETDVARPVPPVEADAAQVQQVVMNLVTNAIEAVDPQRGSVRVSVRVEDVREPVPAVVAEDSALPPGRYVALEVADDGVGMSDAVRAQMFEPFFTTKPEGRGLGLAAMLSTLRAHRAGLRLRSAPGEGTTFTVLFPASERTSAEARPPRELRARRSRCALIVDDDENVRTAVSRMTELLGLEPRAVGSAGAALDVLDEAGELAVVLLDLRMPGGYDGHDVLMRIRERRPELRVVMMSGFHKLVPMSDARTIALQKPFSMEQLRDALTRLGVEIGPSEAANEAPRAP</sequence>
<dbReference type="PRINTS" id="PR00344">
    <property type="entry name" value="BCTRLSENSOR"/>
</dbReference>
<dbReference type="InterPro" id="IPR001789">
    <property type="entry name" value="Sig_transdc_resp-reg_receiver"/>
</dbReference>
<keyword evidence="8" id="KW-0902">Two-component regulatory system</keyword>
<dbReference type="InterPro" id="IPR000700">
    <property type="entry name" value="PAS-assoc_C"/>
</dbReference>
<dbReference type="SMART" id="SM00388">
    <property type="entry name" value="HisKA"/>
    <property type="match status" value="1"/>
</dbReference>
<protein>
    <recommendedName>
        <fullName evidence="2">histidine kinase</fullName>
        <ecNumber evidence="2">2.7.13.3</ecNumber>
    </recommendedName>
</protein>
<dbReference type="STRING" id="927083.DB32_002958"/>
<dbReference type="InterPro" id="IPR005467">
    <property type="entry name" value="His_kinase_dom"/>
</dbReference>
<dbReference type="SUPFAM" id="SSF55874">
    <property type="entry name" value="ATPase domain of HSP90 chaperone/DNA topoisomerase II/histidine kinase"/>
    <property type="match status" value="1"/>
</dbReference>
<dbReference type="SUPFAM" id="SSF47384">
    <property type="entry name" value="Homodimeric domain of signal transducing histidine kinase"/>
    <property type="match status" value="1"/>
</dbReference>
<keyword evidence="10" id="KW-0812">Transmembrane</keyword>
<dbReference type="Gene3D" id="1.10.287.130">
    <property type="match status" value="1"/>
</dbReference>
<dbReference type="CDD" id="cd00130">
    <property type="entry name" value="PAS"/>
    <property type="match status" value="1"/>
</dbReference>
<dbReference type="Proteomes" id="UP000034883">
    <property type="component" value="Chromosome"/>
</dbReference>
<evidence type="ECO:0000259" key="13">
    <source>
        <dbReference type="PROSITE" id="PS50112"/>
    </source>
</evidence>
<dbReference type="KEGG" id="samy:DB32_002958"/>
<gene>
    <name evidence="15" type="ORF">DB32_002958</name>
</gene>
<dbReference type="PROSITE" id="PS50112">
    <property type="entry name" value="PAS"/>
    <property type="match status" value="1"/>
</dbReference>
<feature type="domain" description="PAC" evidence="14">
    <location>
        <begin position="220"/>
        <end position="272"/>
    </location>
</feature>
<keyword evidence="6 15" id="KW-0418">Kinase</keyword>
<comment type="catalytic activity">
    <reaction evidence="1">
        <text>ATP + protein L-histidine = ADP + protein N-phospho-L-histidine.</text>
        <dbReference type="EC" id="2.7.13.3"/>
    </reaction>
</comment>
<dbReference type="EMBL" id="CP011125">
    <property type="protein sequence ID" value="AKF05809.1"/>
    <property type="molecule type" value="Genomic_DNA"/>
</dbReference>
<evidence type="ECO:0000256" key="5">
    <source>
        <dbReference type="ARBA" id="ARBA00022741"/>
    </source>
</evidence>